<gene>
    <name evidence="1" type="ORF">T03_4701</name>
</gene>
<protein>
    <submittedName>
        <fullName evidence="1">Uncharacterized protein</fullName>
    </submittedName>
</protein>
<proteinExistence type="predicted"/>
<sequence length="67" mass="7383">MASLTCMAFGGKFLRKLAFPTSSLQNQGAGVATRLGRDEAESHTTKIRDSHFETIHTFHGHIARRAL</sequence>
<keyword evidence="2" id="KW-1185">Reference proteome</keyword>
<reference evidence="1 2" key="1">
    <citation type="submission" date="2015-01" db="EMBL/GenBank/DDBJ databases">
        <title>Evolution of Trichinella species and genotypes.</title>
        <authorList>
            <person name="Korhonen P.K."/>
            <person name="Edoardo P."/>
            <person name="Giuseppe L.R."/>
            <person name="Gasser R.B."/>
        </authorList>
    </citation>
    <scope>NUCLEOTIDE SEQUENCE [LARGE SCALE GENOMIC DNA]</scope>
    <source>
        <strain evidence="1">ISS120</strain>
    </source>
</reference>
<dbReference type="Proteomes" id="UP000054653">
    <property type="component" value="Unassembled WGS sequence"/>
</dbReference>
<evidence type="ECO:0000313" key="1">
    <source>
        <dbReference type="EMBL" id="KRY46185.1"/>
    </source>
</evidence>
<dbReference type="EMBL" id="JYDI01000302">
    <property type="protein sequence ID" value="KRY46185.1"/>
    <property type="molecule type" value="Genomic_DNA"/>
</dbReference>
<evidence type="ECO:0000313" key="2">
    <source>
        <dbReference type="Proteomes" id="UP000054653"/>
    </source>
</evidence>
<organism evidence="1 2">
    <name type="scientific">Trichinella britovi</name>
    <name type="common">Parasitic roundworm</name>
    <dbReference type="NCBI Taxonomy" id="45882"/>
    <lineage>
        <taxon>Eukaryota</taxon>
        <taxon>Metazoa</taxon>
        <taxon>Ecdysozoa</taxon>
        <taxon>Nematoda</taxon>
        <taxon>Enoplea</taxon>
        <taxon>Dorylaimia</taxon>
        <taxon>Trichinellida</taxon>
        <taxon>Trichinellidae</taxon>
        <taxon>Trichinella</taxon>
    </lineage>
</organism>
<name>A0A0V1CA34_TRIBR</name>
<accession>A0A0V1CA34</accession>
<comment type="caution">
    <text evidence="1">The sequence shown here is derived from an EMBL/GenBank/DDBJ whole genome shotgun (WGS) entry which is preliminary data.</text>
</comment>
<dbReference type="AlphaFoldDB" id="A0A0V1CA34"/>